<dbReference type="Gene3D" id="1.20.1250.20">
    <property type="entry name" value="MFS general substrate transporter like domains"/>
    <property type="match status" value="1"/>
</dbReference>
<keyword evidence="4 7" id="KW-1133">Transmembrane helix</keyword>
<evidence type="ECO:0008006" key="10">
    <source>
        <dbReference type="Google" id="ProtNLM"/>
    </source>
</evidence>
<dbReference type="InterPro" id="IPR011701">
    <property type="entry name" value="MFS"/>
</dbReference>
<dbReference type="PANTHER" id="PTHR43791">
    <property type="entry name" value="PERMEASE-RELATED"/>
    <property type="match status" value="1"/>
</dbReference>
<organism evidence="8 9">
    <name type="scientific">[Torrubiella] hemipterigena</name>
    <dbReference type="NCBI Taxonomy" id="1531966"/>
    <lineage>
        <taxon>Eukaryota</taxon>
        <taxon>Fungi</taxon>
        <taxon>Dikarya</taxon>
        <taxon>Ascomycota</taxon>
        <taxon>Pezizomycotina</taxon>
        <taxon>Sordariomycetes</taxon>
        <taxon>Hypocreomycetidae</taxon>
        <taxon>Hypocreales</taxon>
        <taxon>Clavicipitaceae</taxon>
        <taxon>Clavicipitaceae incertae sedis</taxon>
        <taxon>'Torrubiella' clade</taxon>
    </lineage>
</organism>
<feature type="transmembrane region" description="Helical" evidence="7">
    <location>
        <begin position="282"/>
        <end position="301"/>
    </location>
</feature>
<feature type="transmembrane region" description="Helical" evidence="7">
    <location>
        <begin position="407"/>
        <end position="424"/>
    </location>
</feature>
<name>A0A0A1TDX3_9HYPO</name>
<dbReference type="FunFam" id="1.20.1250.20:FF:000065">
    <property type="entry name" value="Putative MFS pantothenate transporter"/>
    <property type="match status" value="1"/>
</dbReference>
<reference evidence="8 9" key="1">
    <citation type="journal article" date="2015" name="Genome Announc.">
        <title>Draft Genome Sequence and Gene Annotation of the Entomopathogenic Fungus Verticillium hemipterigenum.</title>
        <authorList>
            <person name="Horn F."/>
            <person name="Habel A."/>
            <person name="Scharf D.H."/>
            <person name="Dworschak J."/>
            <person name="Brakhage A.A."/>
            <person name="Guthke R."/>
            <person name="Hertweck C."/>
            <person name="Linde J."/>
        </authorList>
    </citation>
    <scope>NUCLEOTIDE SEQUENCE [LARGE SCALE GENOMIC DNA]</scope>
</reference>
<dbReference type="AlphaFoldDB" id="A0A0A1TDX3"/>
<protein>
    <recommendedName>
        <fullName evidence="10">Major facilitator superfamily (MFS) profile domain-containing protein</fullName>
    </recommendedName>
</protein>
<feature type="transmembrane region" description="Helical" evidence="7">
    <location>
        <begin position="210"/>
        <end position="233"/>
    </location>
</feature>
<dbReference type="Pfam" id="PF07690">
    <property type="entry name" value="MFS_1"/>
    <property type="match status" value="1"/>
</dbReference>
<feature type="transmembrane region" description="Helical" evidence="7">
    <location>
        <begin position="177"/>
        <end position="198"/>
    </location>
</feature>
<sequence>MDNEGMLNSDFFSLRGPKADKTRRWYEWHEPGTSSAEKKLLLKMDFFILLYTCLTFFVKYLDQTNVTNAWLSGHGDMQKALKAGPDDLNWYTTYFNIGIIIGAPISTCLITVIHPRYWLPACTFAWSFCVLFMYKAQNSQTIFGLRFVCGLFEAGAYPGSFYIIGSWYKRSEISKRTGLFLFSSTVGAMTSGFIQSGLLKNMDGHLGIAAWRWLFILDFCLGIPVAIFGFFVCPNEPESKRMWWMTKDEQMIAIKRMRDDGREANGKWDLATIKKILVSWQLYTFVVAWAFIELTCGVNLMRWLGLYLQKVGYNKYDVQNLPAIGGFPQLAWIFLSSTVADLLDNRALPFFLMAFVQLLCYVVFYVNTSDHSLRLAAYYLATSYNSLSPLLASWINCSCSGNRQMRAFISAMMVSVGYAVESPAQQVLFPVSDSPYFQKTHGYAFGIGMIVATMVWGSIVIPVINRYFGPKEACCSVICEPMCCGPSPCGPSNQQTESDREEVIHEYGTIKGDNKV</sequence>
<evidence type="ECO:0000256" key="6">
    <source>
        <dbReference type="ARBA" id="ARBA00037968"/>
    </source>
</evidence>
<comment type="subcellular location">
    <subcellularLocation>
        <location evidence="1">Membrane</location>
        <topology evidence="1">Multi-pass membrane protein</topology>
    </subcellularLocation>
</comment>
<accession>A0A0A1TDX3</accession>
<keyword evidence="5 7" id="KW-0472">Membrane</keyword>
<feature type="transmembrane region" description="Helical" evidence="7">
    <location>
        <begin position="444"/>
        <end position="464"/>
    </location>
</feature>
<feature type="transmembrane region" description="Helical" evidence="7">
    <location>
        <begin position="376"/>
        <end position="395"/>
    </location>
</feature>
<dbReference type="EMBL" id="CDHN01000002">
    <property type="protein sequence ID" value="CEJ87145.1"/>
    <property type="molecule type" value="Genomic_DNA"/>
</dbReference>
<evidence type="ECO:0000313" key="8">
    <source>
        <dbReference type="EMBL" id="CEJ87145.1"/>
    </source>
</evidence>
<feature type="transmembrane region" description="Helical" evidence="7">
    <location>
        <begin position="347"/>
        <end position="364"/>
    </location>
</feature>
<keyword evidence="3 7" id="KW-0812">Transmembrane</keyword>
<evidence type="ECO:0000256" key="5">
    <source>
        <dbReference type="ARBA" id="ARBA00023136"/>
    </source>
</evidence>
<dbReference type="InterPro" id="IPR036259">
    <property type="entry name" value="MFS_trans_sf"/>
</dbReference>
<dbReference type="PANTHER" id="PTHR43791:SF39">
    <property type="entry name" value="TRANSPORTER LIZ1_SEO1, PUTATIVE (AFU_ORTHOLOGUE AFUA_3G00980)-RELATED"/>
    <property type="match status" value="1"/>
</dbReference>
<feature type="transmembrane region" description="Helical" evidence="7">
    <location>
        <begin position="142"/>
        <end position="165"/>
    </location>
</feature>
<dbReference type="SUPFAM" id="SSF103473">
    <property type="entry name" value="MFS general substrate transporter"/>
    <property type="match status" value="1"/>
</dbReference>
<feature type="transmembrane region" description="Helical" evidence="7">
    <location>
        <begin position="321"/>
        <end position="340"/>
    </location>
</feature>
<keyword evidence="9" id="KW-1185">Reference proteome</keyword>
<comment type="similarity">
    <text evidence="6">Belongs to the major facilitator superfamily. Allantoate permease family.</text>
</comment>
<keyword evidence="2" id="KW-0813">Transport</keyword>
<gene>
    <name evidence="8" type="ORF">VHEMI04319</name>
</gene>
<evidence type="ECO:0000256" key="2">
    <source>
        <dbReference type="ARBA" id="ARBA00022448"/>
    </source>
</evidence>
<evidence type="ECO:0000256" key="7">
    <source>
        <dbReference type="SAM" id="Phobius"/>
    </source>
</evidence>
<dbReference type="OrthoDB" id="3639251at2759"/>
<proteinExistence type="inferred from homology"/>
<evidence type="ECO:0000256" key="4">
    <source>
        <dbReference type="ARBA" id="ARBA00022989"/>
    </source>
</evidence>
<evidence type="ECO:0000256" key="3">
    <source>
        <dbReference type="ARBA" id="ARBA00022692"/>
    </source>
</evidence>
<evidence type="ECO:0000313" key="9">
    <source>
        <dbReference type="Proteomes" id="UP000039046"/>
    </source>
</evidence>
<feature type="transmembrane region" description="Helical" evidence="7">
    <location>
        <begin position="40"/>
        <end position="61"/>
    </location>
</feature>
<feature type="transmembrane region" description="Helical" evidence="7">
    <location>
        <begin position="91"/>
        <end position="110"/>
    </location>
</feature>
<dbReference type="HOGENOM" id="CLU_001265_4_4_1"/>
<evidence type="ECO:0000256" key="1">
    <source>
        <dbReference type="ARBA" id="ARBA00004141"/>
    </source>
</evidence>
<dbReference type="GO" id="GO:0016020">
    <property type="term" value="C:membrane"/>
    <property type="evidence" value="ECO:0007669"/>
    <property type="project" value="UniProtKB-SubCell"/>
</dbReference>
<dbReference type="Proteomes" id="UP000039046">
    <property type="component" value="Unassembled WGS sequence"/>
</dbReference>
<dbReference type="GO" id="GO:0022857">
    <property type="term" value="F:transmembrane transporter activity"/>
    <property type="evidence" value="ECO:0007669"/>
    <property type="project" value="InterPro"/>
</dbReference>